<evidence type="ECO:0000313" key="1">
    <source>
        <dbReference type="EMBL" id="BDU74696.1"/>
    </source>
</evidence>
<reference evidence="2" key="1">
    <citation type="journal article" date="2023" name="Int. J. Syst. Evol. Microbiol.">
        <title>Mesoterricola silvestris gen. nov., sp. nov., Mesoterricola sediminis sp. nov., Geothrix oryzae sp. nov., Geothrix edaphica sp. nov., Geothrix rubra sp. nov., and Geothrix limicola sp. nov., six novel members of Acidobacteriota isolated from soils.</title>
        <authorList>
            <person name="Itoh H."/>
            <person name="Sugisawa Y."/>
            <person name="Mise K."/>
            <person name="Xu Z."/>
            <person name="Kuniyasu M."/>
            <person name="Ushijima N."/>
            <person name="Kawano K."/>
            <person name="Kobayashi E."/>
            <person name="Shiratori Y."/>
            <person name="Masuda Y."/>
            <person name="Senoo K."/>
        </authorList>
    </citation>
    <scope>NUCLEOTIDE SEQUENCE [LARGE SCALE GENOMIC DNA]</scope>
    <source>
        <strain evidence="2">W79</strain>
    </source>
</reference>
<dbReference type="Proteomes" id="UP001238179">
    <property type="component" value="Chromosome"/>
</dbReference>
<accession>A0AA48GKG0</accession>
<name>A0AA48GKG0_9BACT</name>
<proteinExistence type="predicted"/>
<evidence type="ECO:0000313" key="2">
    <source>
        <dbReference type="Proteomes" id="UP001238179"/>
    </source>
</evidence>
<protein>
    <recommendedName>
        <fullName evidence="3">YtxH domain-containing protein</fullName>
    </recommendedName>
</protein>
<dbReference type="EMBL" id="AP027080">
    <property type="protein sequence ID" value="BDU74696.1"/>
    <property type="molecule type" value="Genomic_DNA"/>
</dbReference>
<evidence type="ECO:0008006" key="3">
    <source>
        <dbReference type="Google" id="ProtNLM"/>
    </source>
</evidence>
<gene>
    <name evidence="1" type="ORF">METEAL_38700</name>
</gene>
<dbReference type="AlphaFoldDB" id="A0AA48GKG0"/>
<organism evidence="1 2">
    <name type="scientific">Mesoterricola silvestris</name>
    <dbReference type="NCBI Taxonomy" id="2927979"/>
    <lineage>
        <taxon>Bacteria</taxon>
        <taxon>Pseudomonadati</taxon>
        <taxon>Acidobacteriota</taxon>
        <taxon>Holophagae</taxon>
        <taxon>Holophagales</taxon>
        <taxon>Holophagaceae</taxon>
        <taxon>Mesoterricola</taxon>
    </lineage>
</organism>
<sequence length="66" mass="7168">MNTRNPLPYDKLLLTLLGGAALGALAVAFTTTRAGKDVRRKFRAMAERLRGPHGTGEDDLVEALFI</sequence>
<dbReference type="RefSeq" id="WP_316413369.1">
    <property type="nucleotide sequence ID" value="NZ_AP027080.1"/>
</dbReference>
<keyword evidence="2" id="KW-1185">Reference proteome</keyword>
<dbReference type="KEGG" id="msil:METEAL_38700"/>